<gene>
    <name evidence="1" type="ORF">KC01_LOCUS15693</name>
</gene>
<sequence>MYCCSTRVRLCAACRAPPLEELGTAALPVCVCVQPAERPHWRSWVLLLYPCASVCSLQSAPTGGAGYCCSTRVRLCAACRAPPLEELGTAALPVCVCVQPAERPHWRSWVLLLYPCASVCSLQSAPTGGAGYCCSTRVRLCAACRAPPLEELGTAALPVCVCVQPAERPHWRSWVLHMDLL</sequence>
<dbReference type="Proteomes" id="UP001497482">
    <property type="component" value="Chromosome 17"/>
</dbReference>
<proteinExistence type="predicted"/>
<dbReference type="AlphaFoldDB" id="A0AAV2K6A7"/>
<evidence type="ECO:0000313" key="1">
    <source>
        <dbReference type="EMBL" id="CAL1585470.1"/>
    </source>
</evidence>
<keyword evidence="2" id="KW-1185">Reference proteome</keyword>
<name>A0AAV2K6A7_KNICA</name>
<protein>
    <submittedName>
        <fullName evidence="1">Uncharacterized protein</fullName>
    </submittedName>
</protein>
<organism evidence="1 2">
    <name type="scientific">Knipowitschia caucasica</name>
    <name type="common">Caucasian dwarf goby</name>
    <name type="synonym">Pomatoschistus caucasicus</name>
    <dbReference type="NCBI Taxonomy" id="637954"/>
    <lineage>
        <taxon>Eukaryota</taxon>
        <taxon>Metazoa</taxon>
        <taxon>Chordata</taxon>
        <taxon>Craniata</taxon>
        <taxon>Vertebrata</taxon>
        <taxon>Euteleostomi</taxon>
        <taxon>Actinopterygii</taxon>
        <taxon>Neopterygii</taxon>
        <taxon>Teleostei</taxon>
        <taxon>Neoteleostei</taxon>
        <taxon>Acanthomorphata</taxon>
        <taxon>Gobiaria</taxon>
        <taxon>Gobiiformes</taxon>
        <taxon>Gobioidei</taxon>
        <taxon>Gobiidae</taxon>
        <taxon>Gobiinae</taxon>
        <taxon>Knipowitschia</taxon>
    </lineage>
</organism>
<dbReference type="EMBL" id="OZ035839">
    <property type="protein sequence ID" value="CAL1585470.1"/>
    <property type="molecule type" value="Genomic_DNA"/>
</dbReference>
<reference evidence="1 2" key="1">
    <citation type="submission" date="2024-04" db="EMBL/GenBank/DDBJ databases">
        <authorList>
            <person name="Waldvogel A.-M."/>
            <person name="Schoenle A."/>
        </authorList>
    </citation>
    <scope>NUCLEOTIDE SEQUENCE [LARGE SCALE GENOMIC DNA]</scope>
</reference>
<evidence type="ECO:0000313" key="2">
    <source>
        <dbReference type="Proteomes" id="UP001497482"/>
    </source>
</evidence>
<accession>A0AAV2K6A7</accession>